<dbReference type="Proteomes" id="UP000000442">
    <property type="component" value="Chromosome"/>
</dbReference>
<keyword evidence="4 5" id="KW-0472">Membrane</keyword>
<dbReference type="KEGG" id="dat:HRM2_18320"/>
<accession>C0QBS2</accession>
<dbReference type="EMBL" id="CP001087">
    <property type="protein sequence ID" value="ACN14934.1"/>
    <property type="molecule type" value="Genomic_DNA"/>
</dbReference>
<feature type="domain" description="VTT" evidence="6">
    <location>
        <begin position="79"/>
        <end position="195"/>
    </location>
</feature>
<dbReference type="STRING" id="177437.HRM2_18320"/>
<dbReference type="Pfam" id="PF09335">
    <property type="entry name" value="VTT_dom"/>
    <property type="match status" value="1"/>
</dbReference>
<evidence type="ECO:0000256" key="2">
    <source>
        <dbReference type="ARBA" id="ARBA00022692"/>
    </source>
</evidence>
<dbReference type="GO" id="GO:0016020">
    <property type="term" value="C:membrane"/>
    <property type="evidence" value="ECO:0007669"/>
    <property type="project" value="UniProtKB-SubCell"/>
</dbReference>
<feature type="transmembrane region" description="Helical" evidence="5">
    <location>
        <begin position="172"/>
        <end position="190"/>
    </location>
</feature>
<evidence type="ECO:0000256" key="1">
    <source>
        <dbReference type="ARBA" id="ARBA00004141"/>
    </source>
</evidence>
<name>C0QBS2_DESAH</name>
<dbReference type="PANTHER" id="PTHR43220:SF18">
    <property type="entry name" value="TRANSMEMBRANE PROTEIN 41B"/>
    <property type="match status" value="1"/>
</dbReference>
<organism evidence="7 8">
    <name type="scientific">Desulforapulum autotrophicum (strain ATCC 43914 / DSM 3382 / VKM B-1955 / HRM2)</name>
    <name type="common">Desulfobacterium autotrophicum</name>
    <dbReference type="NCBI Taxonomy" id="177437"/>
    <lineage>
        <taxon>Bacteria</taxon>
        <taxon>Pseudomonadati</taxon>
        <taxon>Thermodesulfobacteriota</taxon>
        <taxon>Desulfobacteria</taxon>
        <taxon>Desulfobacterales</taxon>
        <taxon>Desulfobacteraceae</taxon>
        <taxon>Desulforapulum</taxon>
    </lineage>
</organism>
<keyword evidence="8" id="KW-1185">Reference proteome</keyword>
<proteinExistence type="predicted"/>
<keyword evidence="3 5" id="KW-1133">Transmembrane helix</keyword>
<dbReference type="InterPro" id="IPR045014">
    <property type="entry name" value="TM41A/B"/>
</dbReference>
<feature type="transmembrane region" description="Helical" evidence="5">
    <location>
        <begin position="144"/>
        <end position="166"/>
    </location>
</feature>
<comment type="subcellular location">
    <subcellularLocation>
        <location evidence="1">Membrane</location>
        <topology evidence="1">Multi-pass membrane protein</topology>
    </subcellularLocation>
</comment>
<feature type="transmembrane region" description="Helical" evidence="5">
    <location>
        <begin position="202"/>
        <end position="221"/>
    </location>
</feature>
<protein>
    <recommendedName>
        <fullName evidence="6">VTT domain-containing protein</fullName>
    </recommendedName>
</protein>
<gene>
    <name evidence="7" type="ordered locus">HRM2_18320</name>
</gene>
<evidence type="ECO:0000313" key="8">
    <source>
        <dbReference type="Proteomes" id="UP000000442"/>
    </source>
</evidence>
<feature type="transmembrane region" description="Helical" evidence="5">
    <location>
        <begin position="91"/>
        <end position="124"/>
    </location>
</feature>
<evidence type="ECO:0000256" key="4">
    <source>
        <dbReference type="ARBA" id="ARBA00023136"/>
    </source>
</evidence>
<sequence>MILQQNRWLHFLGETTPVLLTGLIFIGLALVLKTPWSSGLYREIRSYFLTPSTMPILNIPLITALMFTTAGGSLIGLGVPRLWVSSLAGAIFGITVGTLVGLVASTMGASIVYFAGRLFLSSWIQKKFRHRIEHWKTRLKKNEFLWILYIRIFPLSNSTVVGLLSGSCRVPFVPYLAGSFLGFIPLTLLMCSLGDGSAQGKYLQIGLGIACIAAIHTIVIINKKIRLHHTGIYPQPIKKEMP</sequence>
<feature type="transmembrane region" description="Helical" evidence="5">
    <location>
        <begin position="57"/>
        <end position="79"/>
    </location>
</feature>
<evidence type="ECO:0000256" key="5">
    <source>
        <dbReference type="SAM" id="Phobius"/>
    </source>
</evidence>
<feature type="transmembrane region" description="Helical" evidence="5">
    <location>
        <begin position="18"/>
        <end position="36"/>
    </location>
</feature>
<keyword evidence="2 5" id="KW-0812">Transmembrane</keyword>
<dbReference type="HOGENOM" id="CLU_1145728_0_0_7"/>
<dbReference type="eggNOG" id="COG0398">
    <property type="taxonomic scope" value="Bacteria"/>
</dbReference>
<evidence type="ECO:0000313" key="7">
    <source>
        <dbReference type="EMBL" id="ACN14934.1"/>
    </source>
</evidence>
<reference evidence="7 8" key="1">
    <citation type="journal article" date="2009" name="Environ. Microbiol.">
        <title>Genome sequence of Desulfobacterium autotrophicum HRM2, a marine sulfate reducer oxidizing organic carbon completely to carbon dioxide.</title>
        <authorList>
            <person name="Strittmatter A.W."/>
            <person name="Liesegang H."/>
            <person name="Rabus R."/>
            <person name="Decker I."/>
            <person name="Amann J."/>
            <person name="Andres S."/>
            <person name="Henne A."/>
            <person name="Fricke W.F."/>
            <person name="Martinez-Arias R."/>
            <person name="Bartels D."/>
            <person name="Goesmann A."/>
            <person name="Krause L."/>
            <person name="Puehler A."/>
            <person name="Klenk H.P."/>
            <person name="Richter M."/>
            <person name="Schuler M."/>
            <person name="Gloeckner F.O."/>
            <person name="Meyerdierks A."/>
            <person name="Gottschalk G."/>
            <person name="Amann R."/>
        </authorList>
    </citation>
    <scope>NUCLEOTIDE SEQUENCE [LARGE SCALE GENOMIC DNA]</scope>
    <source>
        <strain evidence="8">ATCC 43914 / DSM 3382 / HRM2</strain>
    </source>
</reference>
<dbReference type="PANTHER" id="PTHR43220">
    <property type="match status" value="1"/>
</dbReference>
<dbReference type="AlphaFoldDB" id="C0QBS2"/>
<evidence type="ECO:0000259" key="6">
    <source>
        <dbReference type="Pfam" id="PF09335"/>
    </source>
</evidence>
<evidence type="ECO:0000256" key="3">
    <source>
        <dbReference type="ARBA" id="ARBA00022989"/>
    </source>
</evidence>
<dbReference type="InterPro" id="IPR032816">
    <property type="entry name" value="VTT_dom"/>
</dbReference>
<dbReference type="OrthoDB" id="7348996at2"/>
<dbReference type="RefSeq" id="WP_015903720.1">
    <property type="nucleotide sequence ID" value="NC_012108.1"/>
</dbReference>